<accession>A0A512NIJ3</accession>
<dbReference type="AlphaFoldDB" id="A0A512NIJ3"/>
<dbReference type="GO" id="GO:0016846">
    <property type="term" value="F:carbon-sulfur lyase activity"/>
    <property type="evidence" value="ECO:0007669"/>
    <property type="project" value="InterPro"/>
</dbReference>
<dbReference type="PROSITE" id="PS51891">
    <property type="entry name" value="CENP_V_GFA"/>
    <property type="match status" value="1"/>
</dbReference>
<gene>
    <name evidence="6" type="ORF">RSO01_59260</name>
</gene>
<dbReference type="Proteomes" id="UP000321058">
    <property type="component" value="Unassembled WGS sequence"/>
</dbReference>
<dbReference type="SUPFAM" id="SSF51316">
    <property type="entry name" value="Mss4-like"/>
    <property type="match status" value="1"/>
</dbReference>
<reference evidence="6 7" key="1">
    <citation type="submission" date="2019-07" db="EMBL/GenBank/DDBJ databases">
        <title>Whole genome shotgun sequence of Reyranella soli NBRC 108950.</title>
        <authorList>
            <person name="Hosoyama A."/>
            <person name="Uohara A."/>
            <person name="Ohji S."/>
            <person name="Ichikawa N."/>
        </authorList>
    </citation>
    <scope>NUCLEOTIDE SEQUENCE [LARGE SCALE GENOMIC DNA]</scope>
    <source>
        <strain evidence="6 7">NBRC 108950</strain>
    </source>
</reference>
<evidence type="ECO:0000256" key="4">
    <source>
        <dbReference type="ARBA" id="ARBA00023239"/>
    </source>
</evidence>
<evidence type="ECO:0000313" key="6">
    <source>
        <dbReference type="EMBL" id="GEP58760.1"/>
    </source>
</evidence>
<dbReference type="PANTHER" id="PTHR33337">
    <property type="entry name" value="GFA DOMAIN-CONTAINING PROTEIN"/>
    <property type="match status" value="1"/>
</dbReference>
<name>A0A512NIJ3_9HYPH</name>
<dbReference type="GO" id="GO:0046872">
    <property type="term" value="F:metal ion binding"/>
    <property type="evidence" value="ECO:0007669"/>
    <property type="project" value="UniProtKB-KW"/>
</dbReference>
<dbReference type="Gene3D" id="3.90.1590.10">
    <property type="entry name" value="glutathione-dependent formaldehyde- activating enzyme (gfa)"/>
    <property type="match status" value="1"/>
</dbReference>
<keyword evidence="4" id="KW-0456">Lyase</keyword>
<dbReference type="EMBL" id="BKAJ01000110">
    <property type="protein sequence ID" value="GEP58760.1"/>
    <property type="molecule type" value="Genomic_DNA"/>
</dbReference>
<dbReference type="InterPro" id="IPR011057">
    <property type="entry name" value="Mss4-like_sf"/>
</dbReference>
<evidence type="ECO:0000256" key="1">
    <source>
        <dbReference type="ARBA" id="ARBA00005495"/>
    </source>
</evidence>
<evidence type="ECO:0000259" key="5">
    <source>
        <dbReference type="PROSITE" id="PS51891"/>
    </source>
</evidence>
<dbReference type="PANTHER" id="PTHR33337:SF40">
    <property type="entry name" value="CENP-V_GFA DOMAIN-CONTAINING PROTEIN-RELATED"/>
    <property type="match status" value="1"/>
</dbReference>
<keyword evidence="7" id="KW-1185">Reference proteome</keyword>
<keyword evidence="3" id="KW-0862">Zinc</keyword>
<dbReference type="Pfam" id="PF04828">
    <property type="entry name" value="GFA"/>
    <property type="match status" value="1"/>
</dbReference>
<evidence type="ECO:0000256" key="3">
    <source>
        <dbReference type="ARBA" id="ARBA00022833"/>
    </source>
</evidence>
<feature type="domain" description="CENP-V/GFA" evidence="5">
    <location>
        <begin position="3"/>
        <end position="119"/>
    </location>
</feature>
<organism evidence="6 7">
    <name type="scientific">Reyranella soli</name>
    <dbReference type="NCBI Taxonomy" id="1230389"/>
    <lineage>
        <taxon>Bacteria</taxon>
        <taxon>Pseudomonadati</taxon>
        <taxon>Pseudomonadota</taxon>
        <taxon>Alphaproteobacteria</taxon>
        <taxon>Hyphomicrobiales</taxon>
        <taxon>Reyranellaceae</taxon>
        <taxon>Reyranella</taxon>
    </lineage>
</organism>
<dbReference type="InterPro" id="IPR006913">
    <property type="entry name" value="CENP-V/GFA"/>
</dbReference>
<evidence type="ECO:0000256" key="2">
    <source>
        <dbReference type="ARBA" id="ARBA00022723"/>
    </source>
</evidence>
<protein>
    <submittedName>
        <fullName evidence="6">Aldehyde-activating protein</fullName>
    </submittedName>
</protein>
<proteinExistence type="inferred from homology"/>
<dbReference type="OrthoDB" id="9807246at2"/>
<comment type="similarity">
    <text evidence="1">Belongs to the Gfa family.</text>
</comment>
<evidence type="ECO:0000313" key="7">
    <source>
        <dbReference type="Proteomes" id="UP000321058"/>
    </source>
</evidence>
<keyword evidence="2" id="KW-0479">Metal-binding</keyword>
<comment type="caution">
    <text evidence="6">The sequence shown here is derived from an EMBL/GenBank/DDBJ whole genome shotgun (WGS) entry which is preliminary data.</text>
</comment>
<sequence length="129" mass="13820">MTRKAHCCCGACSIEVEGDPVLNAVCHCGNCKRRTGSAFGWSAYFADERVTARAGDFGLYEITGANPQQRWFCAACGTTLLWKADAWPARTGVAGGCFTEIPLPEPTATVSNNGRCAWLGLPGDWRTAL</sequence>
<dbReference type="RefSeq" id="WP_147154152.1">
    <property type="nucleotide sequence ID" value="NZ_BKAJ01000110.1"/>
</dbReference>